<keyword evidence="1 2" id="KW-0597">Phosphoprotein</keyword>
<dbReference type="InterPro" id="IPR050595">
    <property type="entry name" value="Bact_response_regulator"/>
</dbReference>
<dbReference type="PANTHER" id="PTHR44591:SF3">
    <property type="entry name" value="RESPONSE REGULATORY DOMAIN-CONTAINING PROTEIN"/>
    <property type="match status" value="1"/>
</dbReference>
<reference evidence="4 5" key="1">
    <citation type="submission" date="2020-02" db="EMBL/GenBank/DDBJ databases">
        <authorList>
            <person name="Dziuba M."/>
            <person name="Kuznetsov B."/>
            <person name="Mardanov A."/>
            <person name="Ravin N."/>
            <person name="Grouzdev D."/>
        </authorList>
    </citation>
    <scope>NUCLEOTIDE SEQUENCE [LARGE SCALE GENOMIC DNA]</scope>
    <source>
        <strain evidence="4 5">SpK</strain>
    </source>
</reference>
<dbReference type="Gene3D" id="3.40.50.2300">
    <property type="match status" value="1"/>
</dbReference>
<evidence type="ECO:0000313" key="5">
    <source>
        <dbReference type="Proteomes" id="UP000480684"/>
    </source>
</evidence>
<evidence type="ECO:0000256" key="2">
    <source>
        <dbReference type="PROSITE-ProRule" id="PRU00169"/>
    </source>
</evidence>
<dbReference type="InterPro" id="IPR011006">
    <property type="entry name" value="CheY-like_superfamily"/>
</dbReference>
<keyword evidence="5" id="KW-1185">Reference proteome</keyword>
<comment type="caution">
    <text evidence="4">The sequence shown here is derived from an EMBL/GenBank/DDBJ whole genome shotgun (WGS) entry which is preliminary data.</text>
</comment>
<evidence type="ECO:0000256" key="1">
    <source>
        <dbReference type="ARBA" id="ARBA00022553"/>
    </source>
</evidence>
<dbReference type="GO" id="GO:0000160">
    <property type="term" value="P:phosphorelay signal transduction system"/>
    <property type="evidence" value="ECO:0007669"/>
    <property type="project" value="InterPro"/>
</dbReference>
<evidence type="ECO:0000259" key="3">
    <source>
        <dbReference type="PROSITE" id="PS50110"/>
    </source>
</evidence>
<protein>
    <submittedName>
        <fullName evidence="4">Response regulator</fullName>
    </submittedName>
</protein>
<feature type="domain" description="Response regulatory" evidence="3">
    <location>
        <begin position="9"/>
        <end position="126"/>
    </location>
</feature>
<feature type="modified residue" description="4-aspartylphosphate" evidence="2">
    <location>
        <position position="59"/>
    </location>
</feature>
<name>A0A7C9QTH0_9PROT</name>
<dbReference type="PROSITE" id="PS50110">
    <property type="entry name" value="RESPONSE_REGULATORY"/>
    <property type="match status" value="1"/>
</dbReference>
<dbReference type="AlphaFoldDB" id="A0A7C9QTH0"/>
<dbReference type="Proteomes" id="UP000480684">
    <property type="component" value="Unassembled WGS sequence"/>
</dbReference>
<proteinExistence type="predicted"/>
<dbReference type="RefSeq" id="WP_163677817.1">
    <property type="nucleotide sequence ID" value="NZ_JAAIYP010000035.1"/>
</dbReference>
<dbReference type="PANTHER" id="PTHR44591">
    <property type="entry name" value="STRESS RESPONSE REGULATOR PROTEIN 1"/>
    <property type="match status" value="1"/>
</dbReference>
<dbReference type="InterPro" id="IPR001789">
    <property type="entry name" value="Sig_transdc_resp-reg_receiver"/>
</dbReference>
<accession>A0A7C9QTH0</accession>
<gene>
    <name evidence="4" type="ORF">G4223_08480</name>
</gene>
<organism evidence="4 5">
    <name type="scientific">Magnetospirillum aberrantis SpK</name>
    <dbReference type="NCBI Taxonomy" id="908842"/>
    <lineage>
        <taxon>Bacteria</taxon>
        <taxon>Pseudomonadati</taxon>
        <taxon>Pseudomonadota</taxon>
        <taxon>Alphaproteobacteria</taxon>
        <taxon>Rhodospirillales</taxon>
        <taxon>Rhodospirillaceae</taxon>
        <taxon>Magnetospirillum</taxon>
    </lineage>
</organism>
<sequence>MREKIQIPRILLVEDIAAMRLLIRQMLRKLGIEQVFEASDGSSALHILREQPVDAILSDWNMIPMTGLQLLMAVREEPEHRHLPFIMITGQHSTEHFARARAAGVSGYLVKPFGADRLERQLTRVLNLRP</sequence>
<dbReference type="SUPFAM" id="SSF52172">
    <property type="entry name" value="CheY-like"/>
    <property type="match status" value="1"/>
</dbReference>
<dbReference type="EMBL" id="JAAIYP010000035">
    <property type="protein sequence ID" value="NFV80144.1"/>
    <property type="molecule type" value="Genomic_DNA"/>
</dbReference>
<dbReference type="Pfam" id="PF00072">
    <property type="entry name" value="Response_reg"/>
    <property type="match status" value="1"/>
</dbReference>
<evidence type="ECO:0000313" key="4">
    <source>
        <dbReference type="EMBL" id="NFV80144.1"/>
    </source>
</evidence>
<dbReference type="SMART" id="SM00448">
    <property type="entry name" value="REC"/>
    <property type="match status" value="1"/>
</dbReference>